<evidence type="ECO:0000313" key="2">
    <source>
        <dbReference type="EMBL" id="GFY73658.1"/>
    </source>
</evidence>
<gene>
    <name evidence="2" type="ORF">TNIN_203081</name>
</gene>
<organism evidence="2 3">
    <name type="scientific">Trichonephila inaurata madagascariensis</name>
    <dbReference type="NCBI Taxonomy" id="2747483"/>
    <lineage>
        <taxon>Eukaryota</taxon>
        <taxon>Metazoa</taxon>
        <taxon>Ecdysozoa</taxon>
        <taxon>Arthropoda</taxon>
        <taxon>Chelicerata</taxon>
        <taxon>Arachnida</taxon>
        <taxon>Araneae</taxon>
        <taxon>Araneomorphae</taxon>
        <taxon>Entelegynae</taxon>
        <taxon>Araneoidea</taxon>
        <taxon>Nephilidae</taxon>
        <taxon>Trichonephila</taxon>
        <taxon>Trichonephila inaurata</taxon>
    </lineage>
</organism>
<evidence type="ECO:0000256" key="1">
    <source>
        <dbReference type="SAM" id="MobiDB-lite"/>
    </source>
</evidence>
<protein>
    <submittedName>
        <fullName evidence="2">Uncharacterized protein</fullName>
    </submittedName>
</protein>
<dbReference type="EMBL" id="BMAV01020262">
    <property type="protein sequence ID" value="GFY73658.1"/>
    <property type="molecule type" value="Genomic_DNA"/>
</dbReference>
<dbReference type="Proteomes" id="UP000886998">
    <property type="component" value="Unassembled WGS sequence"/>
</dbReference>
<accession>A0A8X6YJT7</accession>
<feature type="region of interest" description="Disordered" evidence="1">
    <location>
        <begin position="1"/>
        <end position="21"/>
    </location>
</feature>
<dbReference type="AlphaFoldDB" id="A0A8X6YJT7"/>
<proteinExistence type="predicted"/>
<name>A0A8X6YJT7_9ARAC</name>
<keyword evidence="3" id="KW-1185">Reference proteome</keyword>
<reference evidence="2" key="1">
    <citation type="submission" date="2020-08" db="EMBL/GenBank/DDBJ databases">
        <title>Multicomponent nature underlies the extraordinary mechanical properties of spider dragline silk.</title>
        <authorList>
            <person name="Kono N."/>
            <person name="Nakamura H."/>
            <person name="Mori M."/>
            <person name="Yoshida Y."/>
            <person name="Ohtoshi R."/>
            <person name="Malay A.D."/>
            <person name="Moran D.A.P."/>
            <person name="Tomita M."/>
            <person name="Numata K."/>
            <person name="Arakawa K."/>
        </authorList>
    </citation>
    <scope>NUCLEOTIDE SEQUENCE</scope>
</reference>
<sequence length="108" mass="11856">MDQSLPSCNDSTRPGTPQEINCQRLQDITTEIKKIVIIPENLKATISSLKINGITDKRDLCISDLYTSLEEYEKLQLAVSFPLSPSATSPAVLFIIPPTALPLKTPNT</sequence>
<comment type="caution">
    <text evidence="2">The sequence shown here is derived from an EMBL/GenBank/DDBJ whole genome shotgun (WGS) entry which is preliminary data.</text>
</comment>
<evidence type="ECO:0000313" key="3">
    <source>
        <dbReference type="Proteomes" id="UP000886998"/>
    </source>
</evidence>